<comment type="subcellular location">
    <subcellularLocation>
        <location evidence="1">Nucleus envelope</location>
    </subcellularLocation>
</comment>
<comment type="caution">
    <text evidence="11">The sequence shown here is derived from an EMBL/GenBank/DDBJ whole genome shotgun (WGS) entry which is preliminary data.</text>
</comment>
<dbReference type="GO" id="GO:0000972">
    <property type="term" value="P:transcription-dependent tethering of RNA polymerase II gene DNA at nuclear periphery"/>
    <property type="evidence" value="ECO:0007669"/>
    <property type="project" value="TreeGrafter"/>
</dbReference>
<dbReference type="Gene3D" id="1.20.58.1380">
    <property type="match status" value="1"/>
</dbReference>
<dbReference type="Proteomes" id="UP000786811">
    <property type="component" value="Unassembled WGS sequence"/>
</dbReference>
<accession>A0A8J2HHV5</accession>
<proteinExistence type="inferred from homology"/>
<feature type="domain" description="Nucleoporin Nup133/Nup155-like N-terminal" evidence="10">
    <location>
        <begin position="62"/>
        <end position="342"/>
    </location>
</feature>
<sequence length="1142" mass="128565">MDRHSIGSFMSRSVSSPSRKRLSMAQSLRRQSSGVSISGRSNQSIQVLCRSAGHTVESFGSSLPVLVTEALTFVDRSTQVTVRVSQHGWAWLVCNRRLLVWQCKTTLHDPKQQRLAFKSQCRELLLPQSDLAHKADCISVWTSPGHQVPSCMAVSPEGIVRYWPSVAHEESSVEISAELAGQEVDCLTHIPGHGCILATTTCTVALLQPLFVAGRNTITCRVLRTSPGWLGGIGRRMSSLIFGTIPQSPMTETKLSKVLCTYFGDQGSRVLILAGSSLQYWSFPVNDQEKMEFDEDVGHVVAQAFQRVSWENAAVNPSSIHTWLIDMQTNDEGIVLLVAAHCEEISPQVQFALGLLQLNSTTLITPFKWFIPVKVGPLLYQDNIDNSINSYRFILSGWEAIVYNYCSVLVVNVTNENEQDKIELIRRGEDKILGGDLCSNTPILFTRNLGLITIQTSDFTTQDFNSSYADLSNTSVDSPGENLETMYSNDKIREMYYTSDGVEQLKAAFLFHLRQNKSECQQILVELFPIEEEPVMDIDASLDTLALKVANKLIDDYPANDPRWANHLDSSLTITTVMSMQIPHQLEGKQKALNLFVSFLKDYGLWDRFCAVTYRGVIMATSHVIGEYAEKIVAALAIFNLQNRYPDLMDQVIEQTLSEEAAGNASSELTARDIFYREVSSIHLVLPNLVSSAVEVTQSEKPAQQISQFISQVNAILLGVLHEVIKFRQANADRFVPTSNSKAVTEYLPWTAASSSGKQDLRNCLYTLQNLTLKHGVTGTNDTSLKNELYEQIVGLVDLILDGKKCHLESIRGTDKFEILVKQYEAERTNLIAPLIRNEQFENAAMLAEKYCDFASLVRICELTDNKARLDSYAEKFAAQDFAGFLFSWYVKDGRSGQLVERCRREGKGELMEKISEHPELSWVQNSLMEEYRLAADTLHKLAVRETELVRRKKSMLSLGKLALICSNEIQEEINENCERINRELELIAHQEELPGDVLEAYGYDIKKLKVLTPVELITLYTCEENVPVTDFDFKKALDLLDYVDESEDKMGLKVSIWARAAQRDRWDVVSKNPEQQIQQMLFFKIISLIHVHGDSIEDFLPPLDLLIADSNLGTLADSSNFQYLIRLIYEFTAQNFQLNSN</sequence>
<evidence type="ECO:0000259" key="9">
    <source>
        <dbReference type="Pfam" id="PF03177"/>
    </source>
</evidence>
<keyword evidence="3" id="KW-0813">Transport</keyword>
<name>A0A8J2HHV5_COTCN</name>
<dbReference type="GO" id="GO:0031080">
    <property type="term" value="C:nuclear pore outer ring"/>
    <property type="evidence" value="ECO:0007669"/>
    <property type="project" value="TreeGrafter"/>
</dbReference>
<dbReference type="AlphaFoldDB" id="A0A8J2HHV5"/>
<comment type="similarity">
    <text evidence="2">Belongs to the nucleoporin Nup133 family.</text>
</comment>
<dbReference type="InterPro" id="IPR007187">
    <property type="entry name" value="Nucleoporin_Nup133/Nup155_C"/>
</dbReference>
<evidence type="ECO:0000259" key="10">
    <source>
        <dbReference type="Pfam" id="PF08801"/>
    </source>
</evidence>
<keyword evidence="12" id="KW-1185">Reference proteome</keyword>
<keyword evidence="7" id="KW-0539">Nucleus</keyword>
<organism evidence="11 12">
    <name type="scientific">Cotesia congregata</name>
    <name type="common">Parasitoid wasp</name>
    <name type="synonym">Apanteles congregatus</name>
    <dbReference type="NCBI Taxonomy" id="51543"/>
    <lineage>
        <taxon>Eukaryota</taxon>
        <taxon>Metazoa</taxon>
        <taxon>Ecdysozoa</taxon>
        <taxon>Arthropoda</taxon>
        <taxon>Hexapoda</taxon>
        <taxon>Insecta</taxon>
        <taxon>Pterygota</taxon>
        <taxon>Neoptera</taxon>
        <taxon>Endopterygota</taxon>
        <taxon>Hymenoptera</taxon>
        <taxon>Apocrita</taxon>
        <taxon>Ichneumonoidea</taxon>
        <taxon>Braconidae</taxon>
        <taxon>Microgastrinae</taxon>
        <taxon>Cotesia</taxon>
    </lineage>
</organism>
<dbReference type="PANTHER" id="PTHR13405">
    <property type="entry name" value="NUCLEAR PORE COMPLEX PROTEIN NUP133"/>
    <property type="match status" value="1"/>
</dbReference>
<feature type="compositionally biased region" description="Low complexity" evidence="8">
    <location>
        <begin position="8"/>
        <end position="17"/>
    </location>
</feature>
<dbReference type="InterPro" id="IPR015943">
    <property type="entry name" value="WD40/YVTN_repeat-like_dom_sf"/>
</dbReference>
<keyword evidence="6" id="KW-0811">Translocation</keyword>
<keyword evidence="5" id="KW-0653">Protein transport</keyword>
<dbReference type="GO" id="GO:0006606">
    <property type="term" value="P:protein import into nucleus"/>
    <property type="evidence" value="ECO:0007669"/>
    <property type="project" value="TreeGrafter"/>
</dbReference>
<dbReference type="Gene3D" id="1.25.40.700">
    <property type="match status" value="1"/>
</dbReference>
<evidence type="ECO:0000256" key="7">
    <source>
        <dbReference type="ARBA" id="ARBA00023242"/>
    </source>
</evidence>
<protein>
    <submittedName>
        <fullName evidence="11">Similar to Nup133: Nuclear pore complex protein Nup133 (Drosophila melanogaster)</fullName>
    </submittedName>
</protein>
<evidence type="ECO:0000256" key="6">
    <source>
        <dbReference type="ARBA" id="ARBA00023010"/>
    </source>
</evidence>
<dbReference type="EMBL" id="CAJNRD030001123">
    <property type="protein sequence ID" value="CAG5101739.1"/>
    <property type="molecule type" value="Genomic_DNA"/>
</dbReference>
<feature type="region of interest" description="Disordered" evidence="8">
    <location>
        <begin position="1"/>
        <end position="25"/>
    </location>
</feature>
<evidence type="ECO:0000256" key="3">
    <source>
        <dbReference type="ARBA" id="ARBA00022448"/>
    </source>
</evidence>
<evidence type="ECO:0000256" key="4">
    <source>
        <dbReference type="ARBA" id="ARBA00022816"/>
    </source>
</evidence>
<dbReference type="PANTHER" id="PTHR13405:SF11">
    <property type="entry name" value="NUCLEAR PORE COMPLEX PROTEIN NUP133"/>
    <property type="match status" value="1"/>
</dbReference>
<gene>
    <name evidence="11" type="ORF">HICCMSTLAB_LOCUS10640</name>
</gene>
<dbReference type="Pfam" id="PF08801">
    <property type="entry name" value="Nucleoporin_N"/>
    <property type="match status" value="1"/>
</dbReference>
<dbReference type="Gene3D" id="2.130.10.10">
    <property type="entry name" value="YVTN repeat-like/Quinoprotein amine dehydrogenase"/>
    <property type="match status" value="1"/>
</dbReference>
<evidence type="ECO:0000256" key="8">
    <source>
        <dbReference type="SAM" id="MobiDB-lite"/>
    </source>
</evidence>
<dbReference type="InterPro" id="IPR014908">
    <property type="entry name" value="Nucleoporin_Nup133/Nup155_N"/>
</dbReference>
<keyword evidence="4" id="KW-0509">mRNA transport</keyword>
<dbReference type="OrthoDB" id="103454at2759"/>
<reference evidence="11" key="1">
    <citation type="submission" date="2021-04" db="EMBL/GenBank/DDBJ databases">
        <authorList>
            <person name="Chebbi M.A.C M."/>
        </authorList>
    </citation>
    <scope>NUCLEOTIDE SEQUENCE</scope>
</reference>
<evidence type="ECO:0000313" key="12">
    <source>
        <dbReference type="Proteomes" id="UP000786811"/>
    </source>
</evidence>
<dbReference type="SUPFAM" id="SSF117289">
    <property type="entry name" value="Nucleoporin domain"/>
    <property type="match status" value="1"/>
</dbReference>
<feature type="domain" description="Nucleoporin Nup133/Nup155-like C-terminal" evidence="9">
    <location>
        <begin position="607"/>
        <end position="1008"/>
    </location>
</feature>
<dbReference type="GO" id="GO:0016973">
    <property type="term" value="P:poly(A)+ mRNA export from nucleus"/>
    <property type="evidence" value="ECO:0007669"/>
    <property type="project" value="TreeGrafter"/>
</dbReference>
<evidence type="ECO:0000313" key="11">
    <source>
        <dbReference type="EMBL" id="CAG5101739.1"/>
    </source>
</evidence>
<evidence type="ECO:0000256" key="1">
    <source>
        <dbReference type="ARBA" id="ARBA00004259"/>
    </source>
</evidence>
<evidence type="ECO:0000256" key="2">
    <source>
        <dbReference type="ARBA" id="ARBA00005569"/>
    </source>
</evidence>
<dbReference type="GO" id="GO:0017056">
    <property type="term" value="F:structural constituent of nuclear pore"/>
    <property type="evidence" value="ECO:0007669"/>
    <property type="project" value="InterPro"/>
</dbReference>
<evidence type="ECO:0000256" key="5">
    <source>
        <dbReference type="ARBA" id="ARBA00022927"/>
    </source>
</evidence>
<dbReference type="InterPro" id="IPR037624">
    <property type="entry name" value="Nup133-like"/>
</dbReference>
<dbReference type="Pfam" id="PF03177">
    <property type="entry name" value="Nucleoporin_C"/>
    <property type="match status" value="1"/>
</dbReference>